<comment type="caution">
    <text evidence="2">The sequence shown here is derived from an EMBL/GenBank/DDBJ whole genome shotgun (WGS) entry which is preliminary data.</text>
</comment>
<name>A0AAW1EQ01_ZOAVI</name>
<sequence>MNTSKRNWLGFELISPSNPRATPVNGGFVTSLATSRTAFTANSPAVMTGGRGGPLCSADPPKRGGTEWHLRRTPAPQELSARVMC</sequence>
<proteinExistence type="predicted"/>
<dbReference type="Proteomes" id="UP001488805">
    <property type="component" value="Unassembled WGS sequence"/>
</dbReference>
<keyword evidence="3" id="KW-1185">Reference proteome</keyword>
<evidence type="ECO:0000313" key="2">
    <source>
        <dbReference type="EMBL" id="KAK9524654.1"/>
    </source>
</evidence>
<evidence type="ECO:0000313" key="3">
    <source>
        <dbReference type="Proteomes" id="UP001488805"/>
    </source>
</evidence>
<feature type="compositionally biased region" description="Basic and acidic residues" evidence="1">
    <location>
        <begin position="60"/>
        <end position="69"/>
    </location>
</feature>
<accession>A0AAW1EQ01</accession>
<protein>
    <submittedName>
        <fullName evidence="2">Uncharacterized protein</fullName>
    </submittedName>
</protein>
<dbReference type="EMBL" id="JBCEZU010000145">
    <property type="protein sequence ID" value="KAK9524654.1"/>
    <property type="molecule type" value="Genomic_DNA"/>
</dbReference>
<gene>
    <name evidence="2" type="ORF">VZT92_017026</name>
</gene>
<feature type="region of interest" description="Disordered" evidence="1">
    <location>
        <begin position="43"/>
        <end position="69"/>
    </location>
</feature>
<dbReference type="AlphaFoldDB" id="A0AAW1EQ01"/>
<reference evidence="2 3" key="1">
    <citation type="journal article" date="2024" name="Genome Biol. Evol.">
        <title>Chromosome-level genome assembly of the viviparous eelpout Zoarces viviparus.</title>
        <authorList>
            <person name="Fuhrmann N."/>
            <person name="Brasseur M.V."/>
            <person name="Bakowski C.E."/>
            <person name="Podsiadlowski L."/>
            <person name="Prost S."/>
            <person name="Krehenwinkel H."/>
            <person name="Mayer C."/>
        </authorList>
    </citation>
    <scope>NUCLEOTIDE SEQUENCE [LARGE SCALE GENOMIC DNA]</scope>
    <source>
        <strain evidence="2">NO-MEL_2022_Ind0_liver</strain>
    </source>
</reference>
<organism evidence="2 3">
    <name type="scientific">Zoarces viviparus</name>
    <name type="common">Viviparous eelpout</name>
    <name type="synonym">Blennius viviparus</name>
    <dbReference type="NCBI Taxonomy" id="48416"/>
    <lineage>
        <taxon>Eukaryota</taxon>
        <taxon>Metazoa</taxon>
        <taxon>Chordata</taxon>
        <taxon>Craniata</taxon>
        <taxon>Vertebrata</taxon>
        <taxon>Euteleostomi</taxon>
        <taxon>Actinopterygii</taxon>
        <taxon>Neopterygii</taxon>
        <taxon>Teleostei</taxon>
        <taxon>Neoteleostei</taxon>
        <taxon>Acanthomorphata</taxon>
        <taxon>Eupercaria</taxon>
        <taxon>Perciformes</taxon>
        <taxon>Cottioidei</taxon>
        <taxon>Zoarcales</taxon>
        <taxon>Zoarcidae</taxon>
        <taxon>Zoarcinae</taxon>
        <taxon>Zoarces</taxon>
    </lineage>
</organism>
<evidence type="ECO:0000256" key="1">
    <source>
        <dbReference type="SAM" id="MobiDB-lite"/>
    </source>
</evidence>